<dbReference type="CDD" id="cd20404">
    <property type="entry name" value="Tudor_Agenet_AtEML-like"/>
    <property type="match status" value="1"/>
</dbReference>
<dbReference type="EMBL" id="CP031035">
    <property type="protein sequence ID" value="QDZ19427.1"/>
    <property type="molecule type" value="Genomic_DNA"/>
</dbReference>
<proteinExistence type="predicted"/>
<keyword evidence="4" id="KW-1185">Reference proteome</keyword>
<evidence type="ECO:0000259" key="2">
    <source>
        <dbReference type="Pfam" id="PF21743"/>
    </source>
</evidence>
<evidence type="ECO:0000313" key="4">
    <source>
        <dbReference type="Proteomes" id="UP000316726"/>
    </source>
</evidence>
<protein>
    <recommendedName>
        <fullName evidence="2">PTM/DIR17-like Tudor domain-containing protein</fullName>
    </recommendedName>
</protein>
<evidence type="ECO:0000256" key="1">
    <source>
        <dbReference type="SAM" id="MobiDB-lite"/>
    </source>
</evidence>
<reference evidence="3 4" key="1">
    <citation type="submission" date="2018-07" db="EMBL/GenBank/DDBJ databases">
        <title>The complete nuclear genome of the prasinophyte Chloropicon primus (CCMP1205).</title>
        <authorList>
            <person name="Pombert J.-F."/>
            <person name="Otis C."/>
            <person name="Turmel M."/>
            <person name="Lemieux C."/>
        </authorList>
    </citation>
    <scope>NUCLEOTIDE SEQUENCE [LARGE SCALE GENOMIC DNA]</scope>
    <source>
        <strain evidence="3 4">CCMP1205</strain>
    </source>
</reference>
<sequence>MAELVGERIEVLFDDPPEYFAGVVTRYAEETGLHGVRYDDGTNEECDLSSRKTKYRLVRGEGVASRKLSRTPASQEGGGVDGNELQAADAEPVPERAEFDVKTVPWLHSASLDSLFRRSVIESRRGPKQNIHPPFSLRTEDGVEMTVVSLGNLVRTKAEAKPFGISQADFYGVQYNLTPAGHVADFKTSGKVMRMEVQPSQGGGFAWKVRVSDSHGNFRDFVGQDASSSWAKVALSEHGHLWTIRMSRWCGLKAFGLLEESVLDAYKDQVLAEMLEERKSFGFWENLLMARRNVESYQNLDSGEEE</sequence>
<dbReference type="InterPro" id="IPR047365">
    <property type="entry name" value="Tudor_AtPTM-like"/>
</dbReference>
<gene>
    <name evidence="3" type="ORF">A3770_02p19450</name>
</gene>
<feature type="domain" description="PTM/DIR17-like Tudor" evidence="2">
    <location>
        <begin position="6"/>
        <end position="48"/>
    </location>
</feature>
<dbReference type="AlphaFoldDB" id="A0A5B8MGA7"/>
<organism evidence="3 4">
    <name type="scientific">Chloropicon primus</name>
    <dbReference type="NCBI Taxonomy" id="1764295"/>
    <lineage>
        <taxon>Eukaryota</taxon>
        <taxon>Viridiplantae</taxon>
        <taxon>Chlorophyta</taxon>
        <taxon>Chloropicophyceae</taxon>
        <taxon>Chloropicales</taxon>
        <taxon>Chloropicaceae</taxon>
        <taxon>Chloropicon</taxon>
    </lineage>
</organism>
<dbReference type="Proteomes" id="UP000316726">
    <property type="component" value="Chromosome 2"/>
</dbReference>
<feature type="region of interest" description="Disordered" evidence="1">
    <location>
        <begin position="66"/>
        <end position="90"/>
    </location>
</feature>
<dbReference type="Gene3D" id="2.30.30.140">
    <property type="match status" value="1"/>
</dbReference>
<evidence type="ECO:0000313" key="3">
    <source>
        <dbReference type="EMBL" id="QDZ19427.1"/>
    </source>
</evidence>
<accession>A0A5B8MGA7</accession>
<name>A0A5B8MGA7_9CHLO</name>
<dbReference type="Pfam" id="PF21743">
    <property type="entry name" value="PTM_DIR17_Tudor"/>
    <property type="match status" value="1"/>
</dbReference>